<organism evidence="2 3">
    <name type="scientific">Paramarasmius palmivorus</name>
    <dbReference type="NCBI Taxonomy" id="297713"/>
    <lineage>
        <taxon>Eukaryota</taxon>
        <taxon>Fungi</taxon>
        <taxon>Dikarya</taxon>
        <taxon>Basidiomycota</taxon>
        <taxon>Agaricomycotina</taxon>
        <taxon>Agaricomycetes</taxon>
        <taxon>Agaricomycetidae</taxon>
        <taxon>Agaricales</taxon>
        <taxon>Marasmiineae</taxon>
        <taxon>Marasmiaceae</taxon>
        <taxon>Paramarasmius</taxon>
    </lineage>
</organism>
<feature type="compositionally biased region" description="Basic and acidic residues" evidence="1">
    <location>
        <begin position="286"/>
        <end position="297"/>
    </location>
</feature>
<dbReference type="Proteomes" id="UP001383192">
    <property type="component" value="Unassembled WGS sequence"/>
</dbReference>
<feature type="region of interest" description="Disordered" evidence="1">
    <location>
        <begin position="286"/>
        <end position="319"/>
    </location>
</feature>
<dbReference type="Gene3D" id="3.60.130.30">
    <property type="match status" value="1"/>
</dbReference>
<reference evidence="2 3" key="1">
    <citation type="submission" date="2024-01" db="EMBL/GenBank/DDBJ databases">
        <title>A draft genome for a cacao thread blight-causing isolate of Paramarasmius palmivorus.</title>
        <authorList>
            <person name="Baruah I.K."/>
            <person name="Bukari Y."/>
            <person name="Amoako-Attah I."/>
            <person name="Meinhardt L.W."/>
            <person name="Bailey B.A."/>
            <person name="Cohen S.P."/>
        </authorList>
    </citation>
    <scope>NUCLEOTIDE SEQUENCE [LARGE SCALE GENOMIC DNA]</scope>
    <source>
        <strain evidence="2 3">GH-12</strain>
    </source>
</reference>
<sequence>MMSVPMSVPQAEIFNNQDVHILRFSGYSIEEALRESSERVIRSQSLGDFTDEMLELDYEVVDGSAVPHVLEQLETFLKPADGPSMLRSAPGSSPQETRHVATAFPPPFSNHLGSQALSPPSPSTPLLPPAPQVPSSSPFSITPVSVTQAPGAGKLTARKLRLARKTEFARARRRQAAQDRDTHNEVEARVVKVAQSSEPVSIRGFNAIDMPSSRPGWVGTKELSKKERGPASKLKDLYWNGKVTVVLLDGLDRIWSILGAPPPNAKDWDELNKGLMEELASYDRNADFNKDDMDNRRSGGNHGLRNDGVSTGGGQPRPGNIAIRGLKNKAAISEGLLGTQVVSLYATYANRLAAESKRVIKELSQNLPGLKFPSHPSPDGGYWAARCINSAGLRETAAVCTLPHTDFGNWAPGWCCVTAIGDYNPDQGGHMVLWNVGLRVRFPPGCSILFPSSVITHSNKPIQAGERQYSIVEFSAGGLFRRVYNGYKTDEELLVGLGQDELKIWGAQRAARWKEEVRMYTKWYELERGDYQGKVLGDESDLSELSDQETDDERPSKKRRI</sequence>
<name>A0AAW0AX27_9AGAR</name>
<evidence type="ECO:0000313" key="3">
    <source>
        <dbReference type="Proteomes" id="UP001383192"/>
    </source>
</evidence>
<feature type="compositionally biased region" description="Pro residues" evidence="1">
    <location>
        <begin position="119"/>
        <end position="132"/>
    </location>
</feature>
<evidence type="ECO:0000313" key="2">
    <source>
        <dbReference type="EMBL" id="KAK7017985.1"/>
    </source>
</evidence>
<accession>A0AAW0AX27</accession>
<proteinExistence type="predicted"/>
<protein>
    <submittedName>
        <fullName evidence="2">Uncharacterized protein</fullName>
    </submittedName>
</protein>
<keyword evidence="3" id="KW-1185">Reference proteome</keyword>
<dbReference type="AlphaFoldDB" id="A0AAW0AX27"/>
<feature type="region of interest" description="Disordered" evidence="1">
    <location>
        <begin position="80"/>
        <end position="157"/>
    </location>
</feature>
<dbReference type="EMBL" id="JAYKXP010000238">
    <property type="protein sequence ID" value="KAK7017985.1"/>
    <property type="molecule type" value="Genomic_DNA"/>
</dbReference>
<gene>
    <name evidence="2" type="ORF">VNI00_018474</name>
</gene>
<feature type="region of interest" description="Disordered" evidence="1">
    <location>
        <begin position="538"/>
        <end position="561"/>
    </location>
</feature>
<feature type="compositionally biased region" description="Acidic residues" evidence="1">
    <location>
        <begin position="538"/>
        <end position="552"/>
    </location>
</feature>
<comment type="caution">
    <text evidence="2">The sequence shown here is derived from an EMBL/GenBank/DDBJ whole genome shotgun (WGS) entry which is preliminary data.</text>
</comment>
<evidence type="ECO:0000256" key="1">
    <source>
        <dbReference type="SAM" id="MobiDB-lite"/>
    </source>
</evidence>